<evidence type="ECO:0000313" key="2">
    <source>
        <dbReference type="EMBL" id="KAE8929151.1"/>
    </source>
</evidence>
<name>A0A6A3XS96_9STRA</name>
<evidence type="ECO:0000313" key="21">
    <source>
        <dbReference type="Proteomes" id="UP000488956"/>
    </source>
</evidence>
<dbReference type="EMBL" id="QXGF01001567">
    <property type="protein sequence ID" value="KAE8929151.1"/>
    <property type="molecule type" value="Genomic_DNA"/>
</dbReference>
<reference evidence="12 13" key="1">
    <citation type="submission" date="2018-08" db="EMBL/GenBank/DDBJ databases">
        <title>Genomic investigation of the strawberry pathogen Phytophthora fragariae indicates pathogenicity is determined by transcriptional variation in three key races.</title>
        <authorList>
            <person name="Adams T.M."/>
            <person name="Armitage A.D."/>
            <person name="Sobczyk M.K."/>
            <person name="Bates H.J."/>
            <person name="Dunwell J.M."/>
            <person name="Nellist C.F."/>
            <person name="Harrison R.J."/>
        </authorList>
    </citation>
    <scope>NUCLEOTIDE SEQUENCE [LARGE SCALE GENOMIC DNA]</scope>
    <source>
        <strain evidence="11 14">A4</strain>
        <strain evidence="9 15">BC-1</strain>
        <strain evidence="8 19">BC-23</strain>
        <strain evidence="7 13">NOV-27</strain>
        <strain evidence="6 16">NOV-5</strain>
        <strain evidence="5 17">NOV-71</strain>
        <strain evidence="10 20">NOV-77</strain>
        <strain evidence="2 12">NOV-9</strain>
        <strain evidence="4 21">ONT-3</strain>
        <strain evidence="3 18">SCRP245</strain>
    </source>
</reference>
<dbReference type="EMBL" id="QXGB01005484">
    <property type="protein sequence ID" value="KAE9162967.1"/>
    <property type="molecule type" value="Genomic_DNA"/>
</dbReference>
<evidence type="ECO:0000313" key="17">
    <source>
        <dbReference type="Proteomes" id="UP000441208"/>
    </source>
</evidence>
<dbReference type="Proteomes" id="UP000440367">
    <property type="component" value="Unassembled WGS sequence"/>
</dbReference>
<evidence type="ECO:0000313" key="20">
    <source>
        <dbReference type="Proteomes" id="UP000486351"/>
    </source>
</evidence>
<dbReference type="AlphaFoldDB" id="A0A6A3XS96"/>
<evidence type="ECO:0000313" key="15">
    <source>
        <dbReference type="Proteomes" id="UP000440367"/>
    </source>
</evidence>
<dbReference type="Proteomes" id="UP000441208">
    <property type="component" value="Unassembled WGS sequence"/>
</dbReference>
<dbReference type="EMBL" id="QXGD01001581">
    <property type="protein sequence ID" value="KAE9203098.1"/>
    <property type="molecule type" value="Genomic_DNA"/>
</dbReference>
<dbReference type="EMBL" id="QXGC01006149">
    <property type="protein sequence ID" value="KAE9163176.1"/>
    <property type="molecule type" value="Genomic_DNA"/>
</dbReference>
<evidence type="ECO:0000313" key="18">
    <source>
        <dbReference type="Proteomes" id="UP000460718"/>
    </source>
</evidence>
<dbReference type="EMBL" id="QXFW01005939">
    <property type="protein sequence ID" value="KAE8960565.1"/>
    <property type="molecule type" value="Genomic_DNA"/>
</dbReference>
<organism evidence="9 15">
    <name type="scientific">Phytophthora fragariae</name>
    <dbReference type="NCBI Taxonomy" id="53985"/>
    <lineage>
        <taxon>Eukaryota</taxon>
        <taxon>Sar</taxon>
        <taxon>Stramenopiles</taxon>
        <taxon>Oomycota</taxon>
        <taxon>Peronosporomycetes</taxon>
        <taxon>Peronosporales</taxon>
        <taxon>Peronosporaceae</taxon>
        <taxon>Phytophthora</taxon>
    </lineage>
</organism>
<evidence type="ECO:0000313" key="3">
    <source>
        <dbReference type="EMBL" id="KAE8960565.1"/>
    </source>
</evidence>
<protein>
    <submittedName>
        <fullName evidence="9">Uncharacterized protein</fullName>
    </submittedName>
</protein>
<evidence type="ECO:0000313" key="14">
    <source>
        <dbReference type="Proteomes" id="UP000437068"/>
    </source>
</evidence>
<proteinExistence type="predicted"/>
<dbReference type="EMBL" id="QXGE01001504">
    <property type="protein sequence ID" value="KAE9291778.1"/>
    <property type="molecule type" value="Genomic_DNA"/>
</dbReference>
<evidence type="ECO:0000313" key="12">
    <source>
        <dbReference type="Proteomes" id="UP000429523"/>
    </source>
</evidence>
<dbReference type="Proteomes" id="UP000488956">
    <property type="component" value="Unassembled WGS sequence"/>
</dbReference>
<evidence type="ECO:0000313" key="10">
    <source>
        <dbReference type="EMBL" id="KAE9273167.1"/>
    </source>
</evidence>
<feature type="compositionally biased region" description="Basic residues" evidence="1">
    <location>
        <begin position="47"/>
        <end position="56"/>
    </location>
</feature>
<evidence type="ECO:0000313" key="5">
    <source>
        <dbReference type="EMBL" id="KAE9063007.1"/>
    </source>
</evidence>
<evidence type="ECO:0000313" key="13">
    <source>
        <dbReference type="Proteomes" id="UP000433483"/>
    </source>
</evidence>
<dbReference type="EMBL" id="QXGA01002910">
    <property type="protein sequence ID" value="KAE9090208.1"/>
    <property type="molecule type" value="Genomic_DNA"/>
</dbReference>
<sequence>MTNVNLASTAHWAASSSMYAWYVARGALAQPIGSARPGSTTQPGWCRQRRRGHSPH</sequence>
<dbReference type="Proteomes" id="UP000486351">
    <property type="component" value="Unassembled WGS sequence"/>
</dbReference>
<gene>
    <name evidence="11" type="ORF">PF001_g19004</name>
    <name evidence="9" type="ORF">PF002_g21033</name>
    <name evidence="8" type="ORF">PF004_g30235</name>
    <name evidence="7" type="ORF">PF005_g30639</name>
    <name evidence="6" type="ORF">PF006_g25206</name>
    <name evidence="5" type="ORF">PF007_g29707</name>
    <name evidence="10" type="ORF">PF008_g29912</name>
    <name evidence="2" type="ORF">PF009_g20721</name>
    <name evidence="4" type="ORF">PF010_g30106</name>
    <name evidence="3" type="ORF">PF011_g30048</name>
</gene>
<dbReference type="Proteomes" id="UP000433483">
    <property type="component" value="Unassembled WGS sequence"/>
</dbReference>
<dbReference type="EMBL" id="QXFY01005235">
    <property type="protein sequence ID" value="KAE9273167.1"/>
    <property type="molecule type" value="Genomic_DNA"/>
</dbReference>
<evidence type="ECO:0000313" key="4">
    <source>
        <dbReference type="EMBL" id="KAE9060715.1"/>
    </source>
</evidence>
<evidence type="ECO:0000313" key="7">
    <source>
        <dbReference type="EMBL" id="KAE9162967.1"/>
    </source>
</evidence>
<comment type="caution">
    <text evidence="9">The sequence shown here is derived from an EMBL/GenBank/DDBJ whole genome shotgun (WGS) entry which is preliminary data.</text>
</comment>
<keyword evidence="13" id="KW-1185">Reference proteome</keyword>
<accession>A0A6A3XS96</accession>
<evidence type="ECO:0000313" key="19">
    <source>
        <dbReference type="Proteomes" id="UP000476176"/>
    </source>
</evidence>
<evidence type="ECO:0000256" key="1">
    <source>
        <dbReference type="SAM" id="MobiDB-lite"/>
    </source>
</evidence>
<feature type="region of interest" description="Disordered" evidence="1">
    <location>
        <begin position="32"/>
        <end position="56"/>
    </location>
</feature>
<evidence type="ECO:0000313" key="16">
    <source>
        <dbReference type="Proteomes" id="UP000440732"/>
    </source>
</evidence>
<evidence type="ECO:0000313" key="6">
    <source>
        <dbReference type="EMBL" id="KAE9090208.1"/>
    </source>
</evidence>
<dbReference type="Proteomes" id="UP000460718">
    <property type="component" value="Unassembled WGS sequence"/>
</dbReference>
<dbReference type="EMBL" id="QXFZ01004777">
    <property type="protein sequence ID" value="KAE9063007.1"/>
    <property type="molecule type" value="Genomic_DNA"/>
</dbReference>
<dbReference type="Proteomes" id="UP000440732">
    <property type="component" value="Unassembled WGS sequence"/>
</dbReference>
<evidence type="ECO:0000313" key="8">
    <source>
        <dbReference type="EMBL" id="KAE9163176.1"/>
    </source>
</evidence>
<dbReference type="EMBL" id="QXFX01005456">
    <property type="protein sequence ID" value="KAE9060715.1"/>
    <property type="molecule type" value="Genomic_DNA"/>
</dbReference>
<evidence type="ECO:0000313" key="9">
    <source>
        <dbReference type="EMBL" id="KAE9203098.1"/>
    </source>
</evidence>
<evidence type="ECO:0000313" key="11">
    <source>
        <dbReference type="EMBL" id="KAE9291778.1"/>
    </source>
</evidence>
<dbReference type="OrthoDB" id="10270344at2759"/>
<dbReference type="Proteomes" id="UP000429523">
    <property type="component" value="Unassembled WGS sequence"/>
</dbReference>
<dbReference type="Proteomes" id="UP000437068">
    <property type="component" value="Unassembled WGS sequence"/>
</dbReference>
<dbReference type="Proteomes" id="UP000476176">
    <property type="component" value="Unassembled WGS sequence"/>
</dbReference>